<dbReference type="NCBIfam" id="TIGR03167">
    <property type="entry name" value="tRNA_sel_U_synt"/>
    <property type="match status" value="1"/>
</dbReference>
<dbReference type="NCBIfam" id="NF008750">
    <property type="entry name" value="PRK11784.1-2"/>
    <property type="match status" value="1"/>
</dbReference>
<dbReference type="PANTHER" id="PTHR30401:SF0">
    <property type="entry name" value="TRNA 2-SELENOURIDINE SYNTHASE"/>
    <property type="match status" value="1"/>
</dbReference>
<dbReference type="InterPro" id="IPR001763">
    <property type="entry name" value="Rhodanese-like_dom"/>
</dbReference>
<protein>
    <submittedName>
        <fullName evidence="3">tRNA 2-selenouridine(34) synthase MnmH</fullName>
    </submittedName>
</protein>
<name>A0ABS1S400_9RHOB</name>
<dbReference type="InterPro" id="IPR001307">
    <property type="entry name" value="Thiosulphate_STrfase_CS"/>
</dbReference>
<dbReference type="PANTHER" id="PTHR30401">
    <property type="entry name" value="TRNA 2-SELENOURIDINE SYNTHASE"/>
    <property type="match status" value="1"/>
</dbReference>
<keyword evidence="1" id="KW-0711">Selenium</keyword>
<dbReference type="NCBIfam" id="NF008752">
    <property type="entry name" value="PRK11784.1-4"/>
    <property type="match status" value="1"/>
</dbReference>
<dbReference type="InterPro" id="IPR017582">
    <property type="entry name" value="SelU"/>
</dbReference>
<dbReference type="EMBL" id="JAESHT010000004">
    <property type="protein sequence ID" value="MBL3673274.1"/>
    <property type="molecule type" value="Genomic_DNA"/>
</dbReference>
<dbReference type="InterPro" id="IPR058840">
    <property type="entry name" value="AAA_SelU"/>
</dbReference>
<evidence type="ECO:0000313" key="4">
    <source>
        <dbReference type="Proteomes" id="UP000644749"/>
    </source>
</evidence>
<keyword evidence="4" id="KW-1185">Reference proteome</keyword>
<evidence type="ECO:0000256" key="1">
    <source>
        <dbReference type="ARBA" id="ARBA00023266"/>
    </source>
</evidence>
<evidence type="ECO:0000313" key="3">
    <source>
        <dbReference type="EMBL" id="MBL3673274.1"/>
    </source>
</evidence>
<sequence length="363" mass="39091">MTRCPSGRRSTSIELALTLTGLSDPALAGFDDIIDVRSPAEYAEDHLPGAINLPVLNDAERARVGTIYKQVSPFDARKIGGALVAANAARHIAGPLADRDGSWRGLVYCWRGGQRSGSFATILAQIGWRVDRVDGGYKAWRGLVVDRVQNRPVPAPVIVLDGNTGSAKTAILARLARRGWQVIDLEGLANHRGSLFGGRAGGQPSQKLFESRLALALEALDPARPVLVEAESSRIGALTVPKTMWQAICAAPRLRLEVPVGARAAYTAAGYADMVDDPARVRAIVDALSPLHPGDRIGGWRAAVAAGDWRGLAEGLLRDHYDLRYLKHRLRYAERERAVVALDDLRDLDAAAARVEAALSRLS</sequence>
<dbReference type="Pfam" id="PF00581">
    <property type="entry name" value="Rhodanese"/>
    <property type="match status" value="1"/>
</dbReference>
<reference evidence="3 4" key="1">
    <citation type="submission" date="2021-01" db="EMBL/GenBank/DDBJ databases">
        <title>011410 draft genome.</title>
        <authorList>
            <person name="Lang L."/>
        </authorList>
    </citation>
    <scope>NUCLEOTIDE SEQUENCE [LARGE SCALE GENOMIC DNA]</scope>
    <source>
        <strain evidence="3 4">KCTC 42845</strain>
    </source>
</reference>
<feature type="domain" description="Rhodanese" evidence="2">
    <location>
        <begin position="33"/>
        <end position="145"/>
    </location>
</feature>
<dbReference type="Gene3D" id="3.40.250.10">
    <property type="entry name" value="Rhodanese-like domain"/>
    <property type="match status" value="1"/>
</dbReference>
<accession>A0ABS1S400</accession>
<dbReference type="PROSITE" id="PS00380">
    <property type="entry name" value="RHODANESE_1"/>
    <property type="match status" value="1"/>
</dbReference>
<proteinExistence type="predicted"/>
<dbReference type="SMART" id="SM00450">
    <property type="entry name" value="RHOD"/>
    <property type="match status" value="1"/>
</dbReference>
<gene>
    <name evidence="3" type="primary">mnmH</name>
    <name evidence="3" type="ORF">JL111_07190</name>
</gene>
<comment type="caution">
    <text evidence="3">The sequence shown here is derived from an EMBL/GenBank/DDBJ whole genome shotgun (WGS) entry which is preliminary data.</text>
</comment>
<dbReference type="Proteomes" id="UP000644749">
    <property type="component" value="Unassembled WGS sequence"/>
</dbReference>
<dbReference type="SUPFAM" id="SSF52821">
    <property type="entry name" value="Rhodanese/Cell cycle control phosphatase"/>
    <property type="match status" value="1"/>
</dbReference>
<dbReference type="InterPro" id="IPR036873">
    <property type="entry name" value="Rhodanese-like_dom_sf"/>
</dbReference>
<dbReference type="PROSITE" id="PS50206">
    <property type="entry name" value="RHODANESE_3"/>
    <property type="match status" value="1"/>
</dbReference>
<dbReference type="Pfam" id="PF26341">
    <property type="entry name" value="AAA_SelU"/>
    <property type="match status" value="1"/>
</dbReference>
<organism evidence="3 4">
    <name type="scientific">Paracoccus aerius</name>
    <dbReference type="NCBI Taxonomy" id="1915382"/>
    <lineage>
        <taxon>Bacteria</taxon>
        <taxon>Pseudomonadati</taxon>
        <taxon>Pseudomonadota</taxon>
        <taxon>Alphaproteobacteria</taxon>
        <taxon>Rhodobacterales</taxon>
        <taxon>Paracoccaceae</taxon>
        <taxon>Paracoccus</taxon>
    </lineage>
</organism>
<evidence type="ECO:0000259" key="2">
    <source>
        <dbReference type="PROSITE" id="PS50206"/>
    </source>
</evidence>